<organism evidence="1 2">
    <name type="scientific">Parasponia andersonii</name>
    <name type="common">Sponia andersonii</name>
    <dbReference type="NCBI Taxonomy" id="3476"/>
    <lineage>
        <taxon>Eukaryota</taxon>
        <taxon>Viridiplantae</taxon>
        <taxon>Streptophyta</taxon>
        <taxon>Embryophyta</taxon>
        <taxon>Tracheophyta</taxon>
        <taxon>Spermatophyta</taxon>
        <taxon>Magnoliopsida</taxon>
        <taxon>eudicotyledons</taxon>
        <taxon>Gunneridae</taxon>
        <taxon>Pentapetalae</taxon>
        <taxon>rosids</taxon>
        <taxon>fabids</taxon>
        <taxon>Rosales</taxon>
        <taxon>Cannabaceae</taxon>
        <taxon>Parasponia</taxon>
    </lineage>
</organism>
<evidence type="ECO:0000313" key="1">
    <source>
        <dbReference type="EMBL" id="PON79274.1"/>
    </source>
</evidence>
<comment type="caution">
    <text evidence="1">The sequence shown here is derived from an EMBL/GenBank/DDBJ whole genome shotgun (WGS) entry which is preliminary data.</text>
</comment>
<keyword evidence="2" id="KW-1185">Reference proteome</keyword>
<dbReference type="AlphaFoldDB" id="A0A2P5E165"/>
<accession>A0A2P5E165</accession>
<name>A0A2P5E165_PARAD</name>
<sequence length="82" mass="9066">MTIFAVCLYWEKPNSLAFASPCGTAVTKFAQGQISYRLEIARKPPRQRTLEPNGTHSLRHASNNHLISYVTQGPLGGPELNL</sequence>
<gene>
    <name evidence="1" type="ORF">PanWU01x14_013900</name>
</gene>
<evidence type="ECO:0000313" key="2">
    <source>
        <dbReference type="Proteomes" id="UP000237105"/>
    </source>
</evidence>
<reference evidence="2" key="1">
    <citation type="submission" date="2016-06" db="EMBL/GenBank/DDBJ databases">
        <title>Parallel loss of symbiosis genes in relatives of nitrogen-fixing non-legume Parasponia.</title>
        <authorList>
            <person name="Van Velzen R."/>
            <person name="Holmer R."/>
            <person name="Bu F."/>
            <person name="Rutten L."/>
            <person name="Van Zeijl A."/>
            <person name="Liu W."/>
            <person name="Santuari L."/>
            <person name="Cao Q."/>
            <person name="Sharma T."/>
            <person name="Shen D."/>
            <person name="Roswanjaya Y."/>
            <person name="Wardhani T."/>
            <person name="Kalhor M.S."/>
            <person name="Jansen J."/>
            <person name="Van den Hoogen J."/>
            <person name="Gungor B."/>
            <person name="Hartog M."/>
            <person name="Hontelez J."/>
            <person name="Verver J."/>
            <person name="Yang W.-C."/>
            <person name="Schijlen E."/>
            <person name="Repin R."/>
            <person name="Schilthuizen M."/>
            <person name="Schranz E."/>
            <person name="Heidstra R."/>
            <person name="Miyata K."/>
            <person name="Fedorova E."/>
            <person name="Kohlen W."/>
            <person name="Bisseling T."/>
            <person name="Smit S."/>
            <person name="Geurts R."/>
        </authorList>
    </citation>
    <scope>NUCLEOTIDE SEQUENCE [LARGE SCALE GENOMIC DNA]</scope>
    <source>
        <strain evidence="2">cv. WU1-14</strain>
    </source>
</reference>
<dbReference type="Proteomes" id="UP000237105">
    <property type="component" value="Unassembled WGS sequence"/>
</dbReference>
<proteinExistence type="predicted"/>
<protein>
    <submittedName>
        <fullName evidence="1">Uncharacterized protein</fullName>
    </submittedName>
</protein>
<dbReference type="EMBL" id="JXTB01000005">
    <property type="protein sequence ID" value="PON79274.1"/>
    <property type="molecule type" value="Genomic_DNA"/>
</dbReference>